<feature type="repeat" description="ANK" evidence="3">
    <location>
        <begin position="927"/>
        <end position="959"/>
    </location>
</feature>
<name>A0A4Z0YAK5_9PEZI</name>
<comment type="caution">
    <text evidence="4">The sequence shown here is derived from an EMBL/GenBank/DDBJ whole genome shotgun (WGS) entry which is preliminary data.</text>
</comment>
<evidence type="ECO:0000256" key="3">
    <source>
        <dbReference type="PROSITE-ProRule" id="PRU00023"/>
    </source>
</evidence>
<sequence length="1040" mass="115616">MSSSSLKPSEKQWLRHQDRLGDLGFRVTANQLEYKLKKWKFRKNIDKSTWVEIDHCISKRKRAGKDSEVIFCGKRVKLETVEKETNRHRDRRIFAQLALQQSSSPVVPADTQVSVCTPQPLSMEFEWPSTLPWLRFPAKDLQIILSAYTAKTLDNEKIRPEALVSAIFHRENQLTTNIAQFGVSKLAAIIGTSMPESYSQEHLQRAQCLLSGSREEYLFETLSMVIYGLSNNIYNLYEEDQWKATMTILKTSGLLEISVNLKNLKSWTIDGFMENLFRAAMDRLNNVTEYVNAREIMAVLKWLLALGQSPISLYEKFGHLFARGSFKSTAFEGSTDPVWHKTMLEIVLRSNGSNDVVCRIAKLLLKHGASVNLDRALHSAIRRRDRDLIDMILQHGGSLYAELECPDGFVYKETALTVAAATGLSETQYILDLLASWNPSKPVTEFINADVLISAAAHGKDDIVSYLHSKSGIVIANHFGIMPLHAAAHNGHLSTCQLLFTLHGAYVSGVMPMFSPLHIACHARRPDIVHFLITKDVNVNAVARGGYTDEEQRTVRRAFQISSVLRGYEVVCATSSCLSYDLLSAALAAGADPNEKNAEGTSALQLALLWGWNADPEPLYDIVALLLRNGATLLGGEVVLAIRLEDWDLVDLLLKYGGRLLDTGKFGVTALEATIEAQHASGLTRLFETEPGIYDAGSLCAAIATGDNSTLQQLLTNRRTKPIAHTLEVTAVGMAAELGNLGLLRSLLEHPPSCKIGPMPSLYIVEADQIIQYKRRKYDSDDRHSYTSGSPLALVAGMEFDEAREACSELLKNGFQADRLTWAVAAGANNLAFAQFLLDHDQRYQGDSRHEHRPYKIPNPLLAAVKHHNKELIALLLRAGVDVNEHRRSTWRGRSPLQWAVELGDFEMVRYLIEAGANVNSPPAFDYGATALQLAAIKGHLGIAKYLIDFGARVNALPARFHGRTALEGAAEWGRLDMLELLLASGARKTGDWHRQFVRAVKMAIKQGHHTAANLLKQSLGWSEEDESLFQTEGILDHKA</sequence>
<feature type="repeat" description="ANK" evidence="3">
    <location>
        <begin position="892"/>
        <end position="924"/>
    </location>
</feature>
<dbReference type="OrthoDB" id="539213at2759"/>
<evidence type="ECO:0000313" key="5">
    <source>
        <dbReference type="Proteomes" id="UP000297716"/>
    </source>
</evidence>
<dbReference type="AlphaFoldDB" id="A0A4Z0YAK5"/>
<dbReference type="EMBL" id="SKBN01000194">
    <property type="protein sequence ID" value="TGJ80934.1"/>
    <property type="molecule type" value="Genomic_DNA"/>
</dbReference>
<accession>A0A4Z0YAK5</accession>
<gene>
    <name evidence="4" type="ORF">E0Z10_g7836</name>
</gene>
<keyword evidence="2 3" id="KW-0040">ANK repeat</keyword>
<protein>
    <recommendedName>
        <fullName evidence="6">Clr5 domain-containing protein</fullName>
    </recommendedName>
</protein>
<organism evidence="4 5">
    <name type="scientific">Xylaria hypoxylon</name>
    <dbReference type="NCBI Taxonomy" id="37992"/>
    <lineage>
        <taxon>Eukaryota</taxon>
        <taxon>Fungi</taxon>
        <taxon>Dikarya</taxon>
        <taxon>Ascomycota</taxon>
        <taxon>Pezizomycotina</taxon>
        <taxon>Sordariomycetes</taxon>
        <taxon>Xylariomycetidae</taxon>
        <taxon>Xylariales</taxon>
        <taxon>Xylariaceae</taxon>
        <taxon>Xylaria</taxon>
    </lineage>
</organism>
<evidence type="ECO:0000313" key="4">
    <source>
        <dbReference type="EMBL" id="TGJ80934.1"/>
    </source>
</evidence>
<dbReference type="PRINTS" id="PR01415">
    <property type="entry name" value="ANKYRIN"/>
</dbReference>
<dbReference type="SMART" id="SM00248">
    <property type="entry name" value="ANK"/>
    <property type="match status" value="12"/>
</dbReference>
<dbReference type="STRING" id="37992.A0A4Z0YAK5"/>
<evidence type="ECO:0000256" key="1">
    <source>
        <dbReference type="ARBA" id="ARBA00022737"/>
    </source>
</evidence>
<reference evidence="4 5" key="1">
    <citation type="submission" date="2019-03" db="EMBL/GenBank/DDBJ databases">
        <title>Draft genome sequence of Xylaria hypoxylon DSM 108379, a ubiquitous saprotrophic-parasitic fungi on hardwood.</title>
        <authorList>
            <person name="Buettner E."/>
            <person name="Leonhardt S."/>
            <person name="Gebauer A.M."/>
            <person name="Liers C."/>
            <person name="Hofrichter M."/>
            <person name="Kellner H."/>
        </authorList>
    </citation>
    <scope>NUCLEOTIDE SEQUENCE [LARGE SCALE GENOMIC DNA]</scope>
    <source>
        <strain evidence="4 5">DSM 108379</strain>
    </source>
</reference>
<dbReference type="SUPFAM" id="SSF48403">
    <property type="entry name" value="Ankyrin repeat"/>
    <property type="match status" value="2"/>
</dbReference>
<evidence type="ECO:0008006" key="6">
    <source>
        <dbReference type="Google" id="ProtNLM"/>
    </source>
</evidence>
<dbReference type="InterPro" id="IPR002110">
    <property type="entry name" value="Ankyrin_rpt"/>
</dbReference>
<dbReference type="InterPro" id="IPR036770">
    <property type="entry name" value="Ankyrin_rpt-contain_sf"/>
</dbReference>
<dbReference type="Gene3D" id="1.25.40.20">
    <property type="entry name" value="Ankyrin repeat-containing domain"/>
    <property type="match status" value="3"/>
</dbReference>
<feature type="repeat" description="ANK" evidence="3">
    <location>
        <begin position="962"/>
        <end position="987"/>
    </location>
</feature>
<dbReference type="PANTHER" id="PTHR24198:SF165">
    <property type="entry name" value="ANKYRIN REPEAT-CONTAINING PROTEIN-RELATED"/>
    <property type="match status" value="1"/>
</dbReference>
<keyword evidence="5" id="KW-1185">Reference proteome</keyword>
<dbReference type="PROSITE" id="PS50088">
    <property type="entry name" value="ANK_REPEAT"/>
    <property type="match status" value="4"/>
</dbReference>
<dbReference type="PROSITE" id="PS50297">
    <property type="entry name" value="ANK_REP_REGION"/>
    <property type="match status" value="3"/>
</dbReference>
<dbReference type="Proteomes" id="UP000297716">
    <property type="component" value="Unassembled WGS sequence"/>
</dbReference>
<evidence type="ECO:0000256" key="2">
    <source>
        <dbReference type="ARBA" id="ARBA00023043"/>
    </source>
</evidence>
<keyword evidence="1" id="KW-0677">Repeat</keyword>
<feature type="repeat" description="ANK" evidence="3">
    <location>
        <begin position="512"/>
        <end position="544"/>
    </location>
</feature>
<dbReference type="Pfam" id="PF12796">
    <property type="entry name" value="Ank_2"/>
    <property type="match status" value="3"/>
</dbReference>
<proteinExistence type="predicted"/>
<dbReference type="PANTHER" id="PTHR24198">
    <property type="entry name" value="ANKYRIN REPEAT AND PROTEIN KINASE DOMAIN-CONTAINING PROTEIN"/>
    <property type="match status" value="1"/>
</dbReference>